<keyword evidence="5" id="KW-0418">Kinase</keyword>
<comment type="catalytic activity">
    <reaction evidence="10">
        <text>L-seryl-[protein] + ATP = O-phospho-L-seryl-[protein] + ADP + H(+)</text>
        <dbReference type="Rhea" id="RHEA:17989"/>
        <dbReference type="Rhea" id="RHEA-COMP:9863"/>
        <dbReference type="Rhea" id="RHEA-COMP:11604"/>
        <dbReference type="ChEBI" id="CHEBI:15378"/>
        <dbReference type="ChEBI" id="CHEBI:29999"/>
        <dbReference type="ChEBI" id="CHEBI:30616"/>
        <dbReference type="ChEBI" id="CHEBI:83421"/>
        <dbReference type="ChEBI" id="CHEBI:456216"/>
        <dbReference type="EC" id="2.7.11.1"/>
    </reaction>
    <physiologicalReaction direction="left-to-right" evidence="10">
        <dbReference type="Rhea" id="RHEA:17990"/>
    </physiologicalReaction>
</comment>
<sequence length="492" mass="53012">MGSVWAARVLDATASCGCSGGWVAVKAIPLALAHGAREAGSLNSGLRECLSTFRDLSPAHVVRYENYWIEEPPHLPPEMQRICQASPSRSSSDMVQQFSTGGPHLDASSDCAHSLRLREARGSGRWPRSPRESWRASLSPSEYPQTPSCFGDSCGFDWQLDDACEGPDSIPATSSSAAPNGDAVAGASCRRPPEPTVAMAAAAPLACTRVVLLIEMELMGPPPEAEGALTAAAIGRLTLRAWLQLSDRTFSDAADVFGILMLSVRHIHRKRIVHADLKPDNIFCEVKRSKVTAVRIGDFGLAGENQLFRQFEYGTLRAGGALPGGTPGYAAPEVLGSERSAEVCACSDKVDIFACSVVLLELLLPPFSTQMERIGVLHNFHREKLVPDFIQTRLPKTRQLLCEMGENDPSMRLSAEEVCKRFEKEVRKELCRSATQLLCDSSSADSSSRCTSAPVVQQDCPGAEKPVSKGGGTRSSHRQGKGGHGRKSRQKG</sequence>
<feature type="compositionally biased region" description="Basic residues" evidence="11">
    <location>
        <begin position="475"/>
        <end position="492"/>
    </location>
</feature>
<dbReference type="GO" id="GO:0005634">
    <property type="term" value="C:nucleus"/>
    <property type="evidence" value="ECO:0007669"/>
    <property type="project" value="TreeGrafter"/>
</dbReference>
<dbReference type="PANTHER" id="PTHR11042:SF160">
    <property type="entry name" value="EUKARYOTIC TRANSLATION INITIATION FACTOR 2-ALPHA KINASE 1"/>
    <property type="match status" value="1"/>
</dbReference>
<dbReference type="EC" id="2.7.11.1" evidence="1"/>
<feature type="region of interest" description="Disordered" evidence="11">
    <location>
        <begin position="165"/>
        <end position="191"/>
    </location>
</feature>
<evidence type="ECO:0000256" key="11">
    <source>
        <dbReference type="SAM" id="MobiDB-lite"/>
    </source>
</evidence>
<evidence type="ECO:0000256" key="10">
    <source>
        <dbReference type="ARBA" id="ARBA00048977"/>
    </source>
</evidence>
<dbReference type="GO" id="GO:0005737">
    <property type="term" value="C:cytoplasm"/>
    <property type="evidence" value="ECO:0007669"/>
    <property type="project" value="TreeGrafter"/>
</dbReference>
<evidence type="ECO:0000256" key="9">
    <source>
        <dbReference type="ARBA" id="ARBA00048659"/>
    </source>
</evidence>
<evidence type="ECO:0000259" key="12">
    <source>
        <dbReference type="PROSITE" id="PS50011"/>
    </source>
</evidence>
<gene>
    <name evidence="13" type="ORF">AMON00008_LOCUS26889</name>
</gene>
<dbReference type="PROSITE" id="PS50011">
    <property type="entry name" value="PROTEIN_KINASE_DOM"/>
    <property type="match status" value="1"/>
</dbReference>
<evidence type="ECO:0000256" key="2">
    <source>
        <dbReference type="ARBA" id="ARBA00022527"/>
    </source>
</evidence>
<dbReference type="InterPro" id="IPR000719">
    <property type="entry name" value="Prot_kinase_dom"/>
</dbReference>
<feature type="region of interest" description="Disordered" evidence="11">
    <location>
        <begin position="442"/>
        <end position="492"/>
    </location>
</feature>
<accession>A0A7S4VQ29</accession>
<name>A0A7S4VQ29_9DINO</name>
<dbReference type="PROSITE" id="PS00108">
    <property type="entry name" value="PROTEIN_KINASE_ST"/>
    <property type="match status" value="1"/>
</dbReference>
<dbReference type="GO" id="GO:0004694">
    <property type="term" value="F:eukaryotic translation initiation factor 2alpha kinase activity"/>
    <property type="evidence" value="ECO:0007669"/>
    <property type="project" value="TreeGrafter"/>
</dbReference>
<organism evidence="13">
    <name type="scientific">Alexandrium monilatum</name>
    <dbReference type="NCBI Taxonomy" id="311494"/>
    <lineage>
        <taxon>Eukaryota</taxon>
        <taxon>Sar</taxon>
        <taxon>Alveolata</taxon>
        <taxon>Dinophyceae</taxon>
        <taxon>Gonyaulacales</taxon>
        <taxon>Pyrocystaceae</taxon>
        <taxon>Alexandrium</taxon>
    </lineage>
</organism>
<dbReference type="AlphaFoldDB" id="A0A7S4VQ29"/>
<dbReference type="InterPro" id="IPR050339">
    <property type="entry name" value="CC_SR_Kinase"/>
</dbReference>
<keyword evidence="4" id="KW-0547">Nucleotide-binding</keyword>
<dbReference type="Pfam" id="PF00069">
    <property type="entry name" value="Pkinase"/>
    <property type="match status" value="1"/>
</dbReference>
<evidence type="ECO:0000256" key="3">
    <source>
        <dbReference type="ARBA" id="ARBA00022679"/>
    </source>
</evidence>
<dbReference type="InterPro" id="IPR008271">
    <property type="entry name" value="Ser/Thr_kinase_AS"/>
</dbReference>
<keyword evidence="7" id="KW-0652">Protein synthesis inhibitor</keyword>
<dbReference type="EMBL" id="HBNR01038869">
    <property type="protein sequence ID" value="CAE4596486.1"/>
    <property type="molecule type" value="Transcribed_RNA"/>
</dbReference>
<evidence type="ECO:0000256" key="8">
    <source>
        <dbReference type="ARBA" id="ARBA00037982"/>
    </source>
</evidence>
<dbReference type="InterPro" id="IPR011009">
    <property type="entry name" value="Kinase-like_dom_sf"/>
</dbReference>
<comment type="catalytic activity">
    <reaction evidence="9">
        <text>L-threonyl-[protein] + ATP = O-phospho-L-threonyl-[protein] + ADP + H(+)</text>
        <dbReference type="Rhea" id="RHEA:46608"/>
        <dbReference type="Rhea" id="RHEA-COMP:11060"/>
        <dbReference type="Rhea" id="RHEA-COMP:11605"/>
        <dbReference type="ChEBI" id="CHEBI:15378"/>
        <dbReference type="ChEBI" id="CHEBI:30013"/>
        <dbReference type="ChEBI" id="CHEBI:30616"/>
        <dbReference type="ChEBI" id="CHEBI:61977"/>
        <dbReference type="ChEBI" id="CHEBI:456216"/>
        <dbReference type="EC" id="2.7.11.1"/>
    </reaction>
    <physiologicalReaction direction="left-to-right" evidence="9">
        <dbReference type="Rhea" id="RHEA:46609"/>
    </physiologicalReaction>
</comment>
<keyword evidence="2" id="KW-0723">Serine/threonine-protein kinase</keyword>
<evidence type="ECO:0000256" key="5">
    <source>
        <dbReference type="ARBA" id="ARBA00022777"/>
    </source>
</evidence>
<keyword evidence="6" id="KW-0067">ATP-binding</keyword>
<feature type="compositionally biased region" description="Low complexity" evidence="11">
    <location>
        <begin position="442"/>
        <end position="453"/>
    </location>
</feature>
<reference evidence="13" key="1">
    <citation type="submission" date="2021-01" db="EMBL/GenBank/DDBJ databases">
        <authorList>
            <person name="Corre E."/>
            <person name="Pelletier E."/>
            <person name="Niang G."/>
            <person name="Scheremetjew M."/>
            <person name="Finn R."/>
            <person name="Kale V."/>
            <person name="Holt S."/>
            <person name="Cochrane G."/>
            <person name="Meng A."/>
            <person name="Brown T."/>
            <person name="Cohen L."/>
        </authorList>
    </citation>
    <scope>NUCLEOTIDE SEQUENCE</scope>
    <source>
        <strain evidence="13">CCMP3105</strain>
    </source>
</reference>
<dbReference type="Gene3D" id="1.10.510.10">
    <property type="entry name" value="Transferase(Phosphotransferase) domain 1"/>
    <property type="match status" value="1"/>
</dbReference>
<evidence type="ECO:0000256" key="6">
    <source>
        <dbReference type="ARBA" id="ARBA00022840"/>
    </source>
</evidence>
<evidence type="ECO:0000256" key="7">
    <source>
        <dbReference type="ARBA" id="ARBA00023193"/>
    </source>
</evidence>
<comment type="similarity">
    <text evidence="8">Belongs to the protein kinase superfamily. Ser/Thr protein kinase family. GCN2 subfamily.</text>
</comment>
<dbReference type="GO" id="GO:0017148">
    <property type="term" value="P:negative regulation of translation"/>
    <property type="evidence" value="ECO:0007669"/>
    <property type="project" value="UniProtKB-KW"/>
</dbReference>
<dbReference type="PANTHER" id="PTHR11042">
    <property type="entry name" value="EUKARYOTIC TRANSLATION INITIATION FACTOR 2-ALPHA KINASE EIF2-ALPHA KINASE -RELATED"/>
    <property type="match status" value="1"/>
</dbReference>
<feature type="domain" description="Protein kinase" evidence="12">
    <location>
        <begin position="1"/>
        <end position="426"/>
    </location>
</feature>
<dbReference type="SUPFAM" id="SSF56112">
    <property type="entry name" value="Protein kinase-like (PK-like)"/>
    <property type="match status" value="1"/>
</dbReference>
<evidence type="ECO:0000256" key="4">
    <source>
        <dbReference type="ARBA" id="ARBA00022741"/>
    </source>
</evidence>
<protein>
    <recommendedName>
        <fullName evidence="1">non-specific serine/threonine protein kinase</fullName>
        <ecNumber evidence="1">2.7.11.1</ecNumber>
    </recommendedName>
</protein>
<proteinExistence type="inferred from homology"/>
<evidence type="ECO:0000256" key="1">
    <source>
        <dbReference type="ARBA" id="ARBA00012513"/>
    </source>
</evidence>
<evidence type="ECO:0000313" key="13">
    <source>
        <dbReference type="EMBL" id="CAE4596486.1"/>
    </source>
</evidence>
<keyword evidence="3" id="KW-0808">Transferase</keyword>
<dbReference type="GO" id="GO:0005524">
    <property type="term" value="F:ATP binding"/>
    <property type="evidence" value="ECO:0007669"/>
    <property type="project" value="UniProtKB-KW"/>
</dbReference>
<dbReference type="SMART" id="SM00220">
    <property type="entry name" value="S_TKc"/>
    <property type="match status" value="1"/>
</dbReference>